<evidence type="ECO:0000256" key="2">
    <source>
        <dbReference type="ARBA" id="ARBA00022679"/>
    </source>
</evidence>
<dbReference type="GO" id="GO:0008168">
    <property type="term" value="F:methyltransferase activity"/>
    <property type="evidence" value="ECO:0007669"/>
    <property type="project" value="UniProtKB-KW"/>
</dbReference>
<evidence type="ECO:0000313" key="6">
    <source>
        <dbReference type="Proteomes" id="UP000249341"/>
    </source>
</evidence>
<evidence type="ECO:0000256" key="3">
    <source>
        <dbReference type="ARBA" id="ARBA00022691"/>
    </source>
</evidence>
<feature type="domain" description="Methyltransferase" evidence="4">
    <location>
        <begin position="39"/>
        <end position="112"/>
    </location>
</feature>
<reference evidence="5 6" key="1">
    <citation type="submission" date="2018-06" db="EMBL/GenBank/DDBJ databases">
        <title>Genomic Encyclopedia of Type Strains, Phase III (KMG-III): the genomes of soil and plant-associated and newly described type strains.</title>
        <authorList>
            <person name="Whitman W."/>
        </authorList>
    </citation>
    <scope>NUCLEOTIDE SEQUENCE [LARGE SCALE GENOMIC DNA]</scope>
    <source>
        <strain evidence="5 6">CGMCC 4.7090</strain>
    </source>
</reference>
<comment type="caution">
    <text evidence="5">The sequence shown here is derived from an EMBL/GenBank/DDBJ whole genome shotgun (WGS) entry which is preliminary data.</text>
</comment>
<sequence length="200" mass="20942">MNFEEIYQDSTPPPWEIGGAQPALAAAIDAGEPRGPRALDLGCGTGDLAISLAQRGFEVTGIDISPTAIERARAKAAALHLDITFAVQDATNLDTSAKRFDSIFDSGLLHNLVRISSGVDAYLSALPRLAAPGATLFVLAVSSRARQGWGLSEEFLRAAFAAPAWIGTSVEEIDITALPGGEQLTLSGHLLRATTPLGYA</sequence>
<evidence type="ECO:0000259" key="4">
    <source>
        <dbReference type="Pfam" id="PF13649"/>
    </source>
</evidence>
<dbReference type="PANTHER" id="PTHR43464:SF19">
    <property type="entry name" value="UBIQUINONE BIOSYNTHESIS O-METHYLTRANSFERASE, MITOCHONDRIAL"/>
    <property type="match status" value="1"/>
</dbReference>
<dbReference type="Proteomes" id="UP000249341">
    <property type="component" value="Unassembled WGS sequence"/>
</dbReference>
<dbReference type="RefSeq" id="WP_111654998.1">
    <property type="nucleotide sequence ID" value="NZ_JACHWI010000001.1"/>
</dbReference>
<dbReference type="PANTHER" id="PTHR43464">
    <property type="entry name" value="METHYLTRANSFERASE"/>
    <property type="match status" value="1"/>
</dbReference>
<keyword evidence="3" id="KW-0949">S-adenosyl-L-methionine</keyword>
<dbReference type="GO" id="GO:0032259">
    <property type="term" value="P:methylation"/>
    <property type="evidence" value="ECO:0007669"/>
    <property type="project" value="UniProtKB-KW"/>
</dbReference>
<proteinExistence type="predicted"/>
<dbReference type="Gene3D" id="3.40.50.150">
    <property type="entry name" value="Vaccinia Virus protein VP39"/>
    <property type="match status" value="1"/>
</dbReference>
<dbReference type="CDD" id="cd02440">
    <property type="entry name" value="AdoMet_MTases"/>
    <property type="match status" value="1"/>
</dbReference>
<name>A0A327YXC2_9ACTN</name>
<dbReference type="InterPro" id="IPR029063">
    <property type="entry name" value="SAM-dependent_MTases_sf"/>
</dbReference>
<gene>
    <name evidence="5" type="ORF">B0I29_13088</name>
</gene>
<dbReference type="SUPFAM" id="SSF53335">
    <property type="entry name" value="S-adenosyl-L-methionine-dependent methyltransferases"/>
    <property type="match status" value="1"/>
</dbReference>
<keyword evidence="2 5" id="KW-0808">Transferase</keyword>
<protein>
    <submittedName>
        <fullName evidence="5">Methyltransferase family protein</fullName>
    </submittedName>
</protein>
<dbReference type="EMBL" id="QLMJ01000030">
    <property type="protein sequence ID" value="RAK25879.1"/>
    <property type="molecule type" value="Genomic_DNA"/>
</dbReference>
<dbReference type="InterPro" id="IPR041698">
    <property type="entry name" value="Methyltransf_25"/>
</dbReference>
<organism evidence="5 6">
    <name type="scientific">Actinoplanes lutulentus</name>
    <dbReference type="NCBI Taxonomy" id="1287878"/>
    <lineage>
        <taxon>Bacteria</taxon>
        <taxon>Bacillati</taxon>
        <taxon>Actinomycetota</taxon>
        <taxon>Actinomycetes</taxon>
        <taxon>Micromonosporales</taxon>
        <taxon>Micromonosporaceae</taxon>
        <taxon>Actinoplanes</taxon>
    </lineage>
</organism>
<dbReference type="AlphaFoldDB" id="A0A327YXC2"/>
<accession>A0A327YXC2</accession>
<keyword evidence="6" id="KW-1185">Reference proteome</keyword>
<dbReference type="OrthoDB" id="4228691at2"/>
<evidence type="ECO:0000256" key="1">
    <source>
        <dbReference type="ARBA" id="ARBA00022603"/>
    </source>
</evidence>
<dbReference type="Pfam" id="PF13649">
    <property type="entry name" value="Methyltransf_25"/>
    <property type="match status" value="1"/>
</dbReference>
<keyword evidence="1 5" id="KW-0489">Methyltransferase</keyword>
<evidence type="ECO:0000313" key="5">
    <source>
        <dbReference type="EMBL" id="RAK25879.1"/>
    </source>
</evidence>